<proteinExistence type="predicted"/>
<keyword evidence="1" id="KW-1133">Transmembrane helix</keyword>
<dbReference type="Proteomes" id="UP001324427">
    <property type="component" value="Unassembled WGS sequence"/>
</dbReference>
<dbReference type="AlphaFoldDB" id="A0AAV9J846"/>
<gene>
    <name evidence="2" type="ORF">LTR36_009096</name>
</gene>
<evidence type="ECO:0000313" key="3">
    <source>
        <dbReference type="Proteomes" id="UP001324427"/>
    </source>
</evidence>
<evidence type="ECO:0000256" key="1">
    <source>
        <dbReference type="SAM" id="Phobius"/>
    </source>
</evidence>
<dbReference type="EMBL" id="JAVFHQ010000065">
    <property type="protein sequence ID" value="KAK4540566.1"/>
    <property type="molecule type" value="Genomic_DNA"/>
</dbReference>
<evidence type="ECO:0008006" key="4">
    <source>
        <dbReference type="Google" id="ProtNLM"/>
    </source>
</evidence>
<sequence>MSRTFFIGWIVVVFMWAWVAAAVIWCLPLWEARHTFAAVFRGIMSGKRASISNESEGVVTEKVIPKD</sequence>
<reference evidence="2 3" key="1">
    <citation type="submission" date="2021-11" db="EMBL/GenBank/DDBJ databases">
        <title>Black yeast isolated from Biological Soil Crust.</title>
        <authorList>
            <person name="Kurbessoian T."/>
        </authorList>
    </citation>
    <scope>NUCLEOTIDE SEQUENCE [LARGE SCALE GENOMIC DNA]</scope>
    <source>
        <strain evidence="2 3">CCFEE 5522</strain>
    </source>
</reference>
<name>A0AAV9J846_9PEZI</name>
<keyword evidence="1" id="KW-0472">Membrane</keyword>
<protein>
    <recommendedName>
        <fullName evidence="4">ATP synthase F0 subunit 8</fullName>
    </recommendedName>
</protein>
<organism evidence="2 3">
    <name type="scientific">Oleoguttula mirabilis</name>
    <dbReference type="NCBI Taxonomy" id="1507867"/>
    <lineage>
        <taxon>Eukaryota</taxon>
        <taxon>Fungi</taxon>
        <taxon>Dikarya</taxon>
        <taxon>Ascomycota</taxon>
        <taxon>Pezizomycotina</taxon>
        <taxon>Dothideomycetes</taxon>
        <taxon>Dothideomycetidae</taxon>
        <taxon>Mycosphaerellales</taxon>
        <taxon>Teratosphaeriaceae</taxon>
        <taxon>Oleoguttula</taxon>
    </lineage>
</organism>
<comment type="caution">
    <text evidence="2">The sequence shown here is derived from an EMBL/GenBank/DDBJ whole genome shotgun (WGS) entry which is preliminary data.</text>
</comment>
<evidence type="ECO:0000313" key="2">
    <source>
        <dbReference type="EMBL" id="KAK4540566.1"/>
    </source>
</evidence>
<accession>A0AAV9J846</accession>
<keyword evidence="3" id="KW-1185">Reference proteome</keyword>
<keyword evidence="1" id="KW-0812">Transmembrane</keyword>
<feature type="transmembrane region" description="Helical" evidence="1">
    <location>
        <begin position="6"/>
        <end position="27"/>
    </location>
</feature>